<evidence type="ECO:0000313" key="2">
    <source>
        <dbReference type="EMBL" id="KAK3876855.1"/>
    </source>
</evidence>
<protein>
    <recommendedName>
        <fullName evidence="4">Transmembrane protein</fullName>
    </recommendedName>
</protein>
<accession>A0AAE1FM92</accession>
<organism evidence="2 3">
    <name type="scientific">Petrolisthes cinctipes</name>
    <name type="common">Flat porcelain crab</name>
    <dbReference type="NCBI Taxonomy" id="88211"/>
    <lineage>
        <taxon>Eukaryota</taxon>
        <taxon>Metazoa</taxon>
        <taxon>Ecdysozoa</taxon>
        <taxon>Arthropoda</taxon>
        <taxon>Crustacea</taxon>
        <taxon>Multicrustacea</taxon>
        <taxon>Malacostraca</taxon>
        <taxon>Eumalacostraca</taxon>
        <taxon>Eucarida</taxon>
        <taxon>Decapoda</taxon>
        <taxon>Pleocyemata</taxon>
        <taxon>Anomura</taxon>
        <taxon>Galatheoidea</taxon>
        <taxon>Porcellanidae</taxon>
        <taxon>Petrolisthes</taxon>
    </lineage>
</organism>
<dbReference type="AlphaFoldDB" id="A0AAE1FM92"/>
<keyword evidence="3" id="KW-1185">Reference proteome</keyword>
<evidence type="ECO:0000256" key="1">
    <source>
        <dbReference type="SAM" id="Phobius"/>
    </source>
</evidence>
<evidence type="ECO:0000313" key="3">
    <source>
        <dbReference type="Proteomes" id="UP001286313"/>
    </source>
</evidence>
<gene>
    <name evidence="2" type="ORF">Pcinc_018385</name>
</gene>
<keyword evidence="1" id="KW-1133">Transmembrane helix</keyword>
<proteinExistence type="predicted"/>
<keyword evidence="1" id="KW-0472">Membrane</keyword>
<name>A0AAE1FM92_PETCI</name>
<feature type="transmembrane region" description="Helical" evidence="1">
    <location>
        <begin position="35"/>
        <end position="56"/>
    </location>
</feature>
<comment type="caution">
    <text evidence="2">The sequence shown here is derived from an EMBL/GenBank/DDBJ whole genome shotgun (WGS) entry which is preliminary data.</text>
</comment>
<reference evidence="2" key="1">
    <citation type="submission" date="2023-10" db="EMBL/GenBank/DDBJ databases">
        <title>Genome assemblies of two species of porcelain crab, Petrolisthes cinctipes and Petrolisthes manimaculis (Anomura: Porcellanidae).</title>
        <authorList>
            <person name="Angst P."/>
        </authorList>
    </citation>
    <scope>NUCLEOTIDE SEQUENCE</scope>
    <source>
        <strain evidence="2">PB745_01</strain>
        <tissue evidence="2">Gill</tissue>
    </source>
</reference>
<dbReference type="EMBL" id="JAWQEG010001765">
    <property type="protein sequence ID" value="KAK3876855.1"/>
    <property type="molecule type" value="Genomic_DNA"/>
</dbReference>
<evidence type="ECO:0008006" key="4">
    <source>
        <dbReference type="Google" id="ProtNLM"/>
    </source>
</evidence>
<sequence>MASTSSSLVEEKKYGTAKKNSTYYKKSMTGRRKRTPFAVAILIVFAVCQVTTPYIVMNSQHRRCPTIFQDAVSDGVAALS</sequence>
<keyword evidence="1" id="KW-0812">Transmembrane</keyword>
<dbReference type="Proteomes" id="UP001286313">
    <property type="component" value="Unassembled WGS sequence"/>
</dbReference>